<dbReference type="GO" id="GO:0036440">
    <property type="term" value="F:citrate synthase activity"/>
    <property type="evidence" value="ECO:0007669"/>
    <property type="project" value="UniProtKB-EC"/>
</dbReference>
<evidence type="ECO:0000256" key="4">
    <source>
        <dbReference type="ARBA" id="ARBA00049288"/>
    </source>
</evidence>
<dbReference type="Gene3D" id="1.10.230.10">
    <property type="entry name" value="Cytochrome P450-Terp, domain 2"/>
    <property type="match status" value="1"/>
</dbReference>
<reference evidence="7 8" key="1">
    <citation type="submission" date="2024-01" db="EMBL/GenBank/DDBJ databases">
        <authorList>
            <person name="Kunselman E."/>
        </authorList>
    </citation>
    <scope>NUCLEOTIDE SEQUENCE [LARGE SCALE GENOMIC DNA]</scope>
    <source>
        <strain evidence="7">2 abalone samples</strain>
    </source>
</reference>
<comment type="similarity">
    <text evidence="2 5 6">Belongs to the citrate synthase family.</text>
</comment>
<name>A0ABP0ERM6_9RICK</name>
<protein>
    <recommendedName>
        <fullName evidence="5">Citrate synthase</fullName>
    </recommendedName>
</protein>
<dbReference type="InterPro" id="IPR016142">
    <property type="entry name" value="Citrate_synth-like_lrg_a-sub"/>
</dbReference>
<comment type="catalytic activity">
    <reaction evidence="4">
        <text>oxaloacetate + acetyl-CoA + H2O = citrate + CoA + H(+)</text>
        <dbReference type="Rhea" id="RHEA:16845"/>
        <dbReference type="ChEBI" id="CHEBI:15377"/>
        <dbReference type="ChEBI" id="CHEBI:15378"/>
        <dbReference type="ChEBI" id="CHEBI:16452"/>
        <dbReference type="ChEBI" id="CHEBI:16947"/>
        <dbReference type="ChEBI" id="CHEBI:57287"/>
        <dbReference type="ChEBI" id="CHEBI:57288"/>
        <dbReference type="EC" id="2.3.3.16"/>
    </reaction>
</comment>
<dbReference type="PANTHER" id="PTHR42871:SF1">
    <property type="entry name" value="CITRATE SYNTHASE"/>
    <property type="match status" value="1"/>
</dbReference>
<evidence type="ECO:0000256" key="5">
    <source>
        <dbReference type="PIRNR" id="PIRNR001369"/>
    </source>
</evidence>
<dbReference type="InterPro" id="IPR002020">
    <property type="entry name" value="Citrate_synthase"/>
</dbReference>
<comment type="pathway">
    <text evidence="1">Carbohydrate metabolism; tricarboxylic acid cycle; isocitrate from oxaloacetate: step 1/2.</text>
</comment>
<evidence type="ECO:0000313" key="7">
    <source>
        <dbReference type="EMBL" id="CAK8162355.1"/>
    </source>
</evidence>
<organism evidence="7 8">
    <name type="scientific">Candidatus Xenohaliotis californiensis</name>
    <dbReference type="NCBI Taxonomy" id="84677"/>
    <lineage>
        <taxon>Bacteria</taxon>
        <taxon>Pseudomonadati</taxon>
        <taxon>Pseudomonadota</taxon>
        <taxon>Alphaproteobacteria</taxon>
        <taxon>Rickettsiales</taxon>
        <taxon>Anaplasmataceae</taxon>
        <taxon>Candidatus Xenohaliotis</taxon>
    </lineage>
</organism>
<dbReference type="NCBIfam" id="NF004126">
    <property type="entry name" value="PRK05614.1"/>
    <property type="match status" value="1"/>
</dbReference>
<keyword evidence="7" id="KW-0012">Acyltransferase</keyword>
<evidence type="ECO:0000256" key="6">
    <source>
        <dbReference type="RuleBase" id="RU003406"/>
    </source>
</evidence>
<dbReference type="PROSITE" id="PS00480">
    <property type="entry name" value="CITRATE_SYNTHASE"/>
    <property type="match status" value="1"/>
</dbReference>
<evidence type="ECO:0000256" key="1">
    <source>
        <dbReference type="ARBA" id="ARBA00004751"/>
    </source>
</evidence>
<dbReference type="InterPro" id="IPR016143">
    <property type="entry name" value="Citrate_synth-like_sm_a-sub"/>
</dbReference>
<comment type="caution">
    <text evidence="7">The sequence shown here is derived from an EMBL/GenBank/DDBJ whole genome shotgun (WGS) entry which is preliminary data.</text>
</comment>
<dbReference type="InterPro" id="IPR019810">
    <property type="entry name" value="Citrate_synthase_AS"/>
</dbReference>
<evidence type="ECO:0000256" key="2">
    <source>
        <dbReference type="ARBA" id="ARBA00010566"/>
    </source>
</evidence>
<dbReference type="PANTHER" id="PTHR42871">
    <property type="entry name" value="CITRATE SYNTHASE"/>
    <property type="match status" value="1"/>
</dbReference>
<proteinExistence type="inferred from homology"/>
<dbReference type="InterPro" id="IPR036969">
    <property type="entry name" value="Citrate_synthase_sf"/>
</dbReference>
<dbReference type="RefSeq" id="WP_338363335.1">
    <property type="nucleotide sequence ID" value="NZ_CAWVOK010000003.1"/>
</dbReference>
<dbReference type="PRINTS" id="PR00143">
    <property type="entry name" value="CITRTSNTHASE"/>
</dbReference>
<dbReference type="SUPFAM" id="SSF48256">
    <property type="entry name" value="Citrate synthase"/>
    <property type="match status" value="1"/>
</dbReference>
<evidence type="ECO:0000256" key="3">
    <source>
        <dbReference type="ARBA" id="ARBA00022679"/>
    </source>
</evidence>
<keyword evidence="3 5" id="KW-0808">Transferase</keyword>
<dbReference type="EMBL" id="CAWVOK010000003">
    <property type="protein sequence ID" value="CAK8162355.1"/>
    <property type="molecule type" value="Genomic_DNA"/>
</dbReference>
<accession>A0ABP0ERM6</accession>
<sequence length="433" mass="48928">MHKKMQVTLEGKTYEMPLYHGSCGPSVVDVEHLYEKLGVYTYDFGFVSTASCHSSLTYVDGEQGILRYRGYNVSDLAENNSFLDVCHLLLMGELPNNSEISLMESDIANVYSHYHNINSIVSNIDSNTHPMAMLGSAFFLSTIHYSNVNNNYHNDNNLYYDLAAFVLAHISMVVATIYRRSIGLEPVRPNFELGYLDNFIHMMFFGFENSLFFSPEVKKAIEVLMILHADHGQNASTSTVRIVASTYAHPIACFAAGIAALWGSAHGGANEHVIKMLQSIGSVDNVNNFIDKVENRKDGVRLMGFGHRVYKNFDPRAIIIKKECHKILELMHSESNSKLFKIAKALEKKALSSDYFASRHLYPNVDFYSGILLSALKIPSNMFTCIFVLSRMIGWVSQLKELMMDPEFKIHRPRQLYVGEVDRNNSLDKRKAG</sequence>
<evidence type="ECO:0000313" key="8">
    <source>
        <dbReference type="Proteomes" id="UP001314181"/>
    </source>
</evidence>
<dbReference type="InterPro" id="IPR024176">
    <property type="entry name" value="Citrate_synthase_bac-typ"/>
</dbReference>
<gene>
    <name evidence="7" type="primary">gltA</name>
    <name evidence="7" type="ORF">CAXC1_120037</name>
</gene>
<dbReference type="Gene3D" id="1.10.580.10">
    <property type="entry name" value="Citrate Synthase, domain 1"/>
    <property type="match status" value="1"/>
</dbReference>
<dbReference type="Pfam" id="PF00285">
    <property type="entry name" value="Citrate_synt"/>
    <property type="match status" value="1"/>
</dbReference>
<dbReference type="Proteomes" id="UP001314181">
    <property type="component" value="Unassembled WGS sequence"/>
</dbReference>
<dbReference type="PIRSF" id="PIRSF001369">
    <property type="entry name" value="Citrate_synth"/>
    <property type="match status" value="1"/>
</dbReference>
<dbReference type="Gene3D" id="2.20.28.60">
    <property type="match status" value="1"/>
</dbReference>
<keyword evidence="8" id="KW-1185">Reference proteome</keyword>